<protein>
    <submittedName>
        <fullName evidence="2">Uncharacterized protein</fullName>
    </submittedName>
</protein>
<dbReference type="Proteomes" id="UP001632037">
    <property type="component" value="Unassembled WGS sequence"/>
</dbReference>
<feature type="region of interest" description="Disordered" evidence="1">
    <location>
        <begin position="84"/>
        <end position="105"/>
    </location>
</feature>
<comment type="caution">
    <text evidence="2">The sequence shown here is derived from an EMBL/GenBank/DDBJ whole genome shotgun (WGS) entry which is preliminary data.</text>
</comment>
<reference evidence="2 3" key="1">
    <citation type="submission" date="2024-09" db="EMBL/GenBank/DDBJ databases">
        <title>Genome sequencing and assembly of Phytophthora oleae, isolate VK10A, causative agent of rot of olive drupes.</title>
        <authorList>
            <person name="Conti Taguali S."/>
            <person name="Riolo M."/>
            <person name="La Spada F."/>
            <person name="Cacciola S.O."/>
            <person name="Dionisio G."/>
        </authorList>
    </citation>
    <scope>NUCLEOTIDE SEQUENCE [LARGE SCALE GENOMIC DNA]</scope>
    <source>
        <strain evidence="2 3">VK10A</strain>
    </source>
</reference>
<evidence type="ECO:0000313" key="3">
    <source>
        <dbReference type="Proteomes" id="UP001632037"/>
    </source>
</evidence>
<dbReference type="EMBL" id="JBIMZQ010000024">
    <property type="protein sequence ID" value="KAL3664252.1"/>
    <property type="molecule type" value="Genomic_DNA"/>
</dbReference>
<keyword evidence="3" id="KW-1185">Reference proteome</keyword>
<sequence>MKSGFVDCVNPELLTLCPCSVCEREVHHVCPNDPFDPDNIAVHAQCLSTWKAQTGATSSDAEPVTFEIVGWATGASRRQLATLDSESTVAEQDNISSSQSLVDWS</sequence>
<evidence type="ECO:0000256" key="1">
    <source>
        <dbReference type="SAM" id="MobiDB-lite"/>
    </source>
</evidence>
<organism evidence="2 3">
    <name type="scientific">Phytophthora oleae</name>
    <dbReference type="NCBI Taxonomy" id="2107226"/>
    <lineage>
        <taxon>Eukaryota</taxon>
        <taxon>Sar</taxon>
        <taxon>Stramenopiles</taxon>
        <taxon>Oomycota</taxon>
        <taxon>Peronosporomycetes</taxon>
        <taxon>Peronosporales</taxon>
        <taxon>Peronosporaceae</taxon>
        <taxon>Phytophthora</taxon>
    </lineage>
</organism>
<name>A0ABD3FEA5_9STRA</name>
<dbReference type="AlphaFoldDB" id="A0ABD3FEA5"/>
<accession>A0ABD3FEA5</accession>
<gene>
    <name evidence="2" type="ORF">V7S43_010579</name>
</gene>
<evidence type="ECO:0000313" key="2">
    <source>
        <dbReference type="EMBL" id="KAL3664252.1"/>
    </source>
</evidence>
<proteinExistence type="predicted"/>